<dbReference type="CDD" id="cd10448">
    <property type="entry name" value="GIY-YIG_unchar_3"/>
    <property type="match status" value="1"/>
</dbReference>
<sequence>MDKQFFVYMMASGKRGTIYTGVTSDLIGRAWQHRTHAIAGSFTARYGVTQLVWFEEQGDAEAAITREKRIKEWRRAWKVELIEATNPRWDDLWDEIVG</sequence>
<proteinExistence type="inferred from homology"/>
<dbReference type="EMBL" id="LAJE02000253">
    <property type="protein sequence ID" value="OEO29836.1"/>
    <property type="molecule type" value="Genomic_DNA"/>
</dbReference>
<reference evidence="3 4" key="1">
    <citation type="journal article" date="2015" name="Genome Announc.">
        <title>Genome Assemblies of Three Soil-Associated Devosia species: D. insulae, D. limi, and D. soli.</title>
        <authorList>
            <person name="Hassan Y.I."/>
            <person name="Lepp D."/>
            <person name="Zhou T."/>
        </authorList>
    </citation>
    <scope>NUCLEOTIDE SEQUENCE [LARGE SCALE GENOMIC DNA]</scope>
    <source>
        <strain evidence="3 4">DS-56</strain>
    </source>
</reference>
<evidence type="ECO:0000259" key="2">
    <source>
        <dbReference type="PROSITE" id="PS50164"/>
    </source>
</evidence>
<evidence type="ECO:0000313" key="3">
    <source>
        <dbReference type="EMBL" id="OEO29836.1"/>
    </source>
</evidence>
<gene>
    <name evidence="3" type="ORF">VW23_024070</name>
</gene>
<protein>
    <submittedName>
        <fullName evidence="3">Endonuclease</fullName>
    </submittedName>
</protein>
<dbReference type="InterPro" id="IPR000305">
    <property type="entry name" value="GIY-YIG_endonuc"/>
</dbReference>
<keyword evidence="3" id="KW-0255">Endonuclease</keyword>
<dbReference type="Gene3D" id="3.40.1440.10">
    <property type="entry name" value="GIY-YIG endonuclease"/>
    <property type="match status" value="1"/>
</dbReference>
<feature type="domain" description="GIY-YIG" evidence="2">
    <location>
        <begin position="3"/>
        <end position="80"/>
    </location>
</feature>
<dbReference type="GO" id="GO:0004519">
    <property type="term" value="F:endonuclease activity"/>
    <property type="evidence" value="ECO:0007669"/>
    <property type="project" value="UniProtKB-KW"/>
</dbReference>
<dbReference type="Proteomes" id="UP000095463">
    <property type="component" value="Unassembled WGS sequence"/>
</dbReference>
<dbReference type="AlphaFoldDB" id="A0A1E5XMJ9"/>
<evidence type="ECO:0000313" key="4">
    <source>
        <dbReference type="Proteomes" id="UP000095463"/>
    </source>
</evidence>
<comment type="caution">
    <text evidence="3">The sequence shown here is derived from an EMBL/GenBank/DDBJ whole genome shotgun (WGS) entry which is preliminary data.</text>
</comment>
<dbReference type="SUPFAM" id="SSF82771">
    <property type="entry name" value="GIY-YIG endonuclease"/>
    <property type="match status" value="1"/>
</dbReference>
<dbReference type="PROSITE" id="PS50164">
    <property type="entry name" value="GIY_YIG"/>
    <property type="match status" value="1"/>
</dbReference>
<keyword evidence="3" id="KW-0540">Nuclease</keyword>
<dbReference type="PANTHER" id="PTHR34477">
    <property type="entry name" value="UPF0213 PROTEIN YHBQ"/>
    <property type="match status" value="1"/>
</dbReference>
<dbReference type="InterPro" id="IPR050190">
    <property type="entry name" value="UPF0213_domain"/>
</dbReference>
<evidence type="ECO:0000256" key="1">
    <source>
        <dbReference type="ARBA" id="ARBA00007435"/>
    </source>
</evidence>
<dbReference type="InterPro" id="IPR035901">
    <property type="entry name" value="GIY-YIG_endonuc_sf"/>
</dbReference>
<dbReference type="RefSeq" id="WP_069910932.1">
    <property type="nucleotide sequence ID" value="NZ_LAJE02000253.1"/>
</dbReference>
<keyword evidence="4" id="KW-1185">Reference proteome</keyword>
<dbReference type="Pfam" id="PF01541">
    <property type="entry name" value="GIY-YIG"/>
    <property type="match status" value="1"/>
</dbReference>
<keyword evidence="3" id="KW-0378">Hydrolase</keyword>
<accession>A0A1E5XMJ9</accession>
<name>A0A1E5XMJ9_9HYPH</name>
<organism evidence="3 4">
    <name type="scientific">Devosia insulae DS-56</name>
    <dbReference type="NCBI Taxonomy" id="1116389"/>
    <lineage>
        <taxon>Bacteria</taxon>
        <taxon>Pseudomonadati</taxon>
        <taxon>Pseudomonadota</taxon>
        <taxon>Alphaproteobacteria</taxon>
        <taxon>Hyphomicrobiales</taxon>
        <taxon>Devosiaceae</taxon>
        <taxon>Devosia</taxon>
    </lineage>
</organism>
<dbReference type="PANTHER" id="PTHR34477:SF5">
    <property type="entry name" value="BSL5627 PROTEIN"/>
    <property type="match status" value="1"/>
</dbReference>
<dbReference type="OrthoDB" id="287318at2"/>
<comment type="similarity">
    <text evidence="1">Belongs to the UPF0213 family.</text>
</comment>